<protein>
    <submittedName>
        <fullName evidence="2">Antibiotic biosynthesis monooxygenase</fullName>
    </submittedName>
</protein>
<feature type="domain" description="ABM" evidence="1">
    <location>
        <begin position="13"/>
        <end position="73"/>
    </location>
</feature>
<dbReference type="OrthoDB" id="9797060at2"/>
<evidence type="ECO:0000313" key="3">
    <source>
        <dbReference type="Proteomes" id="UP000298050"/>
    </source>
</evidence>
<dbReference type="GO" id="GO:0004497">
    <property type="term" value="F:monooxygenase activity"/>
    <property type="evidence" value="ECO:0007669"/>
    <property type="project" value="UniProtKB-KW"/>
</dbReference>
<comment type="caution">
    <text evidence="2">The sequence shown here is derived from an EMBL/GenBank/DDBJ whole genome shotgun (WGS) entry which is preliminary data.</text>
</comment>
<dbReference type="EMBL" id="SRLE01000001">
    <property type="protein sequence ID" value="TGD76158.1"/>
    <property type="molecule type" value="Genomic_DNA"/>
</dbReference>
<reference evidence="2 3" key="1">
    <citation type="submission" date="2019-04" db="EMBL/GenBank/DDBJ databases">
        <title>Taxonomy of novel Haliea sp. from mangrove soil of West Coast of India.</title>
        <authorList>
            <person name="Verma A."/>
            <person name="Kumar P."/>
            <person name="Krishnamurthi S."/>
        </authorList>
    </citation>
    <scope>NUCLEOTIDE SEQUENCE [LARGE SCALE GENOMIC DNA]</scope>
    <source>
        <strain evidence="2 3">SAOS-164</strain>
    </source>
</reference>
<dbReference type="Proteomes" id="UP000298050">
    <property type="component" value="Unassembled WGS sequence"/>
</dbReference>
<dbReference type="PANTHER" id="PTHR37811">
    <property type="entry name" value="BLL5343 PROTEIN"/>
    <property type="match status" value="1"/>
</dbReference>
<dbReference type="InterPro" id="IPR052936">
    <property type="entry name" value="Jasmonate_Hydroxylase-like"/>
</dbReference>
<dbReference type="AlphaFoldDB" id="A0A4Z0M9U0"/>
<name>A0A4Z0M9U0_9GAMM</name>
<dbReference type="InterPro" id="IPR011008">
    <property type="entry name" value="Dimeric_a/b-barrel"/>
</dbReference>
<dbReference type="Pfam" id="PF03992">
    <property type="entry name" value="ABM"/>
    <property type="match status" value="1"/>
</dbReference>
<evidence type="ECO:0000313" key="2">
    <source>
        <dbReference type="EMBL" id="TGD76158.1"/>
    </source>
</evidence>
<keyword evidence="2" id="KW-0560">Oxidoreductase</keyword>
<proteinExistence type="predicted"/>
<dbReference type="RefSeq" id="WP_135440735.1">
    <property type="nucleotide sequence ID" value="NZ_SRLE01000001.1"/>
</dbReference>
<gene>
    <name evidence="2" type="ORF">E4634_01015</name>
</gene>
<organism evidence="2 3">
    <name type="scientific">Mangrovimicrobium sediminis</name>
    <dbReference type="NCBI Taxonomy" id="2562682"/>
    <lineage>
        <taxon>Bacteria</taxon>
        <taxon>Pseudomonadati</taxon>
        <taxon>Pseudomonadota</taxon>
        <taxon>Gammaproteobacteria</taxon>
        <taxon>Cellvibrionales</taxon>
        <taxon>Halieaceae</taxon>
        <taxon>Mangrovimicrobium</taxon>
    </lineage>
</organism>
<keyword evidence="2" id="KW-0503">Monooxygenase</keyword>
<sequence>MLVVIFRARIAALDAEYEHTAAQLRETALRDFGCLRFEALSAGDEEIALSWWPDEASISAWKQHLDHRAAQARGRERWYASYSVQVARVEREYDYP</sequence>
<dbReference type="SUPFAM" id="SSF54909">
    <property type="entry name" value="Dimeric alpha+beta barrel"/>
    <property type="match status" value="1"/>
</dbReference>
<evidence type="ECO:0000259" key="1">
    <source>
        <dbReference type="Pfam" id="PF03992"/>
    </source>
</evidence>
<keyword evidence="3" id="KW-1185">Reference proteome</keyword>
<dbReference type="Gene3D" id="3.30.70.100">
    <property type="match status" value="1"/>
</dbReference>
<accession>A0A4Z0M9U0</accession>
<dbReference type="PANTHER" id="PTHR37811:SF2">
    <property type="entry name" value="ABM DOMAIN-CONTAINING PROTEIN"/>
    <property type="match status" value="1"/>
</dbReference>
<dbReference type="InterPro" id="IPR007138">
    <property type="entry name" value="ABM_dom"/>
</dbReference>